<dbReference type="SUPFAM" id="SSF47336">
    <property type="entry name" value="ACP-like"/>
    <property type="match status" value="1"/>
</dbReference>
<feature type="domain" description="Carrier" evidence="3">
    <location>
        <begin position="11"/>
        <end position="60"/>
    </location>
</feature>
<gene>
    <name evidence="4" type="ORF">ASPFODRAFT_35631</name>
</gene>
<proteinExistence type="predicted"/>
<reference evidence="5" key="1">
    <citation type="journal article" date="2017" name="Genome Biol.">
        <title>Comparative genomics reveals high biological diversity and specific adaptations in the industrially and medically important fungal genus Aspergillus.</title>
        <authorList>
            <person name="de Vries R.P."/>
            <person name="Riley R."/>
            <person name="Wiebenga A."/>
            <person name="Aguilar-Osorio G."/>
            <person name="Amillis S."/>
            <person name="Uchima C.A."/>
            <person name="Anderluh G."/>
            <person name="Asadollahi M."/>
            <person name="Askin M."/>
            <person name="Barry K."/>
            <person name="Battaglia E."/>
            <person name="Bayram O."/>
            <person name="Benocci T."/>
            <person name="Braus-Stromeyer S.A."/>
            <person name="Caldana C."/>
            <person name="Canovas D."/>
            <person name="Cerqueira G.C."/>
            <person name="Chen F."/>
            <person name="Chen W."/>
            <person name="Choi C."/>
            <person name="Clum A."/>
            <person name="Dos Santos R.A."/>
            <person name="Damasio A.R."/>
            <person name="Diallinas G."/>
            <person name="Emri T."/>
            <person name="Fekete E."/>
            <person name="Flipphi M."/>
            <person name="Freyberg S."/>
            <person name="Gallo A."/>
            <person name="Gournas C."/>
            <person name="Habgood R."/>
            <person name="Hainaut M."/>
            <person name="Harispe M.L."/>
            <person name="Henrissat B."/>
            <person name="Hilden K.S."/>
            <person name="Hope R."/>
            <person name="Hossain A."/>
            <person name="Karabika E."/>
            <person name="Karaffa L."/>
            <person name="Karanyi Z."/>
            <person name="Krasevec N."/>
            <person name="Kuo A."/>
            <person name="Kusch H."/>
            <person name="LaButti K."/>
            <person name="Lagendijk E.L."/>
            <person name="Lapidus A."/>
            <person name="Levasseur A."/>
            <person name="Lindquist E."/>
            <person name="Lipzen A."/>
            <person name="Logrieco A.F."/>
            <person name="MacCabe A."/>
            <person name="Maekelae M.R."/>
            <person name="Malavazi I."/>
            <person name="Melin P."/>
            <person name="Meyer V."/>
            <person name="Mielnichuk N."/>
            <person name="Miskei M."/>
            <person name="Molnar A.P."/>
            <person name="Mule G."/>
            <person name="Ngan C.Y."/>
            <person name="Orejas M."/>
            <person name="Orosz E."/>
            <person name="Ouedraogo J.P."/>
            <person name="Overkamp K.M."/>
            <person name="Park H.-S."/>
            <person name="Perrone G."/>
            <person name="Piumi F."/>
            <person name="Punt P.J."/>
            <person name="Ram A.F."/>
            <person name="Ramon A."/>
            <person name="Rauscher S."/>
            <person name="Record E."/>
            <person name="Riano-Pachon D.M."/>
            <person name="Robert V."/>
            <person name="Roehrig J."/>
            <person name="Ruller R."/>
            <person name="Salamov A."/>
            <person name="Salih N.S."/>
            <person name="Samson R.A."/>
            <person name="Sandor E."/>
            <person name="Sanguinetti M."/>
            <person name="Schuetze T."/>
            <person name="Sepcic K."/>
            <person name="Shelest E."/>
            <person name="Sherlock G."/>
            <person name="Sophianopoulou V."/>
            <person name="Squina F.M."/>
            <person name="Sun H."/>
            <person name="Susca A."/>
            <person name="Todd R.B."/>
            <person name="Tsang A."/>
            <person name="Unkles S.E."/>
            <person name="van de Wiele N."/>
            <person name="van Rossen-Uffink D."/>
            <person name="Oliveira J.V."/>
            <person name="Vesth T.C."/>
            <person name="Visser J."/>
            <person name="Yu J.-H."/>
            <person name="Zhou M."/>
            <person name="Andersen M.R."/>
            <person name="Archer D.B."/>
            <person name="Baker S.E."/>
            <person name="Benoit I."/>
            <person name="Brakhage A.A."/>
            <person name="Braus G.H."/>
            <person name="Fischer R."/>
            <person name="Frisvad J.C."/>
            <person name="Goldman G.H."/>
            <person name="Houbraken J."/>
            <person name="Oakley B."/>
            <person name="Pocsi I."/>
            <person name="Scazzocchio C."/>
            <person name="Seiboth B."/>
            <person name="vanKuyk P.A."/>
            <person name="Wortman J."/>
            <person name="Dyer P.S."/>
            <person name="Grigoriev I.V."/>
        </authorList>
    </citation>
    <scope>NUCLEOTIDE SEQUENCE [LARGE SCALE GENOMIC DNA]</scope>
    <source>
        <strain evidence="5">CBS 106.47</strain>
    </source>
</reference>
<dbReference type="PANTHER" id="PTHR35043">
    <property type="entry name" value="TRANSCRIPTION FACTOR DOMAIN-CONTAINING PROTEIN"/>
    <property type="match status" value="1"/>
</dbReference>
<keyword evidence="2" id="KW-1133">Transmembrane helix</keyword>
<accession>A0A1M3T8I6</accession>
<organism evidence="4 5">
    <name type="scientific">Aspergillus luchuensis (strain CBS 106.47)</name>
    <dbReference type="NCBI Taxonomy" id="1137211"/>
    <lineage>
        <taxon>Eukaryota</taxon>
        <taxon>Fungi</taxon>
        <taxon>Dikarya</taxon>
        <taxon>Ascomycota</taxon>
        <taxon>Pezizomycotina</taxon>
        <taxon>Eurotiomycetes</taxon>
        <taxon>Eurotiomycetidae</taxon>
        <taxon>Eurotiales</taxon>
        <taxon>Aspergillaceae</taxon>
        <taxon>Aspergillus</taxon>
        <taxon>Aspergillus subgen. Circumdati</taxon>
    </lineage>
</organism>
<dbReference type="AlphaFoldDB" id="A0A1M3T8I6"/>
<feature type="region of interest" description="Disordered" evidence="1">
    <location>
        <begin position="401"/>
        <end position="422"/>
    </location>
</feature>
<dbReference type="InterPro" id="IPR036736">
    <property type="entry name" value="ACP-like_sf"/>
</dbReference>
<evidence type="ECO:0000256" key="1">
    <source>
        <dbReference type="SAM" id="MobiDB-lite"/>
    </source>
</evidence>
<feature type="transmembrane region" description="Helical" evidence="2">
    <location>
        <begin position="315"/>
        <end position="334"/>
    </location>
</feature>
<evidence type="ECO:0000259" key="3">
    <source>
        <dbReference type="Pfam" id="PF00550"/>
    </source>
</evidence>
<feature type="compositionally biased region" description="Basic and acidic residues" evidence="1">
    <location>
        <begin position="409"/>
        <end position="422"/>
    </location>
</feature>
<evidence type="ECO:0000313" key="4">
    <source>
        <dbReference type="EMBL" id="OJZ83062.1"/>
    </source>
</evidence>
<feature type="transmembrane region" description="Helical" evidence="2">
    <location>
        <begin position="455"/>
        <end position="473"/>
    </location>
</feature>
<dbReference type="PANTHER" id="PTHR35043:SF7">
    <property type="entry name" value="TRANSCRIPTION FACTOR DOMAIN-CONTAINING PROTEIN"/>
    <property type="match status" value="1"/>
</dbReference>
<dbReference type="OrthoDB" id="3061561at2759"/>
<name>A0A1M3T8I6_ASPLC</name>
<evidence type="ECO:0000256" key="2">
    <source>
        <dbReference type="SAM" id="Phobius"/>
    </source>
</evidence>
<dbReference type="VEuPathDB" id="FungiDB:ASPFODRAFT_35631"/>
<evidence type="ECO:0000313" key="5">
    <source>
        <dbReference type="Proteomes" id="UP000184063"/>
    </source>
</evidence>
<dbReference type="Pfam" id="PF00550">
    <property type="entry name" value="PP-binding"/>
    <property type="match status" value="1"/>
</dbReference>
<protein>
    <recommendedName>
        <fullName evidence="3">Carrier domain-containing protein</fullName>
    </recommendedName>
</protein>
<sequence length="564" mass="64432">MTRSFRLIPEDGEVDVDAPLHTYRVPSLLAVELCNWISREFQADVTVMEVMGGATVAMMVVVDLPAVRRKYRPGNCSRGIGKFGLLVASLDLLVAPGAGNGGYTEYLIAAPGECSLRVAPLAEGTAAHNTSIQSRTQLVGWTTEPSGRGTLSLITSCLTTIFLCTWVVIHPRVYQNQVYATLHKFALFLKAIIAPEFIAVEGLQEWAQCRRMQIECARFTNGEFQAIHAFYISMLALRYRTSKGDRVIWPNQYTWLLEQNLVDWEDHASWGLLEDDIRDKSKADSFAKLAAMVQVTWFVTQCITRGIHSLPLSQLEAMTLGYIPLFIVTYFFWWDKPKDIRSPSIVKLPEMSTEQRETFESMAVSDKFDNEGLKVQMTYWNTWYLTPRVFEKEEEDRRKQYAQELASRTARDTDLHDDEAPSTRRMLLNSKEEEIHMKNEVVVAHWDPQLYRSRIWPLTCLFGISFGALHLACWDTVFPTVTEDWLWRASALVSMLSMLVFMHFEKVVVRWGGPLTMISLASPVLYIASRIVMMGEVFAALRAEQPAMYKTYDLSDSWVHFFES</sequence>
<dbReference type="EMBL" id="KV878246">
    <property type="protein sequence ID" value="OJZ83062.1"/>
    <property type="molecule type" value="Genomic_DNA"/>
</dbReference>
<dbReference type="Proteomes" id="UP000184063">
    <property type="component" value="Unassembled WGS sequence"/>
</dbReference>
<dbReference type="InterPro" id="IPR009081">
    <property type="entry name" value="PP-bd_ACP"/>
</dbReference>
<keyword evidence="2" id="KW-0812">Transmembrane</keyword>
<keyword evidence="2" id="KW-0472">Membrane</keyword>